<dbReference type="Pfam" id="PF04616">
    <property type="entry name" value="Glyco_hydro_43"/>
    <property type="match status" value="1"/>
</dbReference>
<sequence>MDHFNGDPAVPALIEGYYADPHLCVFGDRYFLYPTTDGSNEWGATSFRAFSSTDLTEWTDHGVVFSLPEHTRWAEAHAWAPAVAERDGRYYLYYTAERENIGVAVASSPTGPFTDLGKPLVAEGDFPGRAIDPNIFIDDDGAAYLCWGNSVAHTVPLNEDMVSFNSSGVVSWIPTGFREAVNLHRRGNVYYLSWSENDTRHEDYRVRYATSTSPFGPWADRGVLLEKEPWRGIRATGHHSIVRIPHTDEWLIAYHRFAIPGGTGYRRELAIDPLVHTDDGLLQKVIPSRKPIVRDLAGYRTQSENASK</sequence>
<dbReference type="AlphaFoldDB" id="A0A4R5XZF6"/>
<feature type="active site" description="Proton acceptor" evidence="6">
    <location>
        <position position="20"/>
    </location>
</feature>
<organism evidence="9 10">
    <name type="scientific">Arthrobacter nitrophenolicus</name>
    <dbReference type="NCBI Taxonomy" id="683150"/>
    <lineage>
        <taxon>Bacteria</taxon>
        <taxon>Bacillati</taxon>
        <taxon>Actinomycetota</taxon>
        <taxon>Actinomycetes</taxon>
        <taxon>Micrococcales</taxon>
        <taxon>Micrococcaceae</taxon>
        <taxon>Arthrobacter</taxon>
    </lineage>
</organism>
<evidence type="ECO:0000256" key="8">
    <source>
        <dbReference type="RuleBase" id="RU361187"/>
    </source>
</evidence>
<dbReference type="Proteomes" id="UP000294621">
    <property type="component" value="Unassembled WGS sequence"/>
</dbReference>
<dbReference type="InterPro" id="IPR023296">
    <property type="entry name" value="Glyco_hydro_beta-prop_sf"/>
</dbReference>
<dbReference type="RefSeq" id="WP_133349193.1">
    <property type="nucleotide sequence ID" value="NZ_SMZQ01000005.1"/>
</dbReference>
<accession>A0A4R5XZF6</accession>
<evidence type="ECO:0000256" key="1">
    <source>
        <dbReference type="ARBA" id="ARBA00009865"/>
    </source>
</evidence>
<keyword evidence="5 8" id="KW-0326">Glycosidase</keyword>
<keyword evidence="2" id="KW-0858">Xylan degradation</keyword>
<gene>
    <name evidence="9" type="ORF">E2R57_11575</name>
</gene>
<dbReference type="InterPro" id="IPR052176">
    <property type="entry name" value="Glycosyl_Hydrlase_43_Enz"/>
</dbReference>
<feature type="site" description="Important for catalytic activity, responsible for pKa modulation of the active site Glu and correct orientation of both the proton donor and substrate" evidence="7">
    <location>
        <position position="132"/>
    </location>
</feature>
<dbReference type="InterPro" id="IPR006710">
    <property type="entry name" value="Glyco_hydro_43"/>
</dbReference>
<keyword evidence="2" id="KW-0624">Polysaccharide degradation</keyword>
<evidence type="ECO:0000313" key="9">
    <source>
        <dbReference type="EMBL" id="TDL37371.1"/>
    </source>
</evidence>
<feature type="active site" description="Proton donor" evidence="6">
    <location>
        <position position="179"/>
    </location>
</feature>
<evidence type="ECO:0000256" key="6">
    <source>
        <dbReference type="PIRSR" id="PIRSR606710-1"/>
    </source>
</evidence>
<dbReference type="GO" id="GO:0004553">
    <property type="term" value="F:hydrolase activity, hydrolyzing O-glycosyl compounds"/>
    <property type="evidence" value="ECO:0007669"/>
    <property type="project" value="InterPro"/>
</dbReference>
<evidence type="ECO:0000256" key="3">
    <source>
        <dbReference type="ARBA" id="ARBA00022801"/>
    </source>
</evidence>
<dbReference type="PANTHER" id="PTHR43772:SF2">
    <property type="entry name" value="PUTATIVE (AFU_ORTHOLOGUE AFUA_2G04480)-RELATED"/>
    <property type="match status" value="1"/>
</dbReference>
<proteinExistence type="inferred from homology"/>
<dbReference type="EMBL" id="SMZQ01000005">
    <property type="protein sequence ID" value="TDL37371.1"/>
    <property type="molecule type" value="Genomic_DNA"/>
</dbReference>
<dbReference type="Gene3D" id="2.115.10.20">
    <property type="entry name" value="Glycosyl hydrolase domain, family 43"/>
    <property type="match status" value="1"/>
</dbReference>
<name>A0A4R5XZF6_9MICC</name>
<evidence type="ECO:0000256" key="7">
    <source>
        <dbReference type="PIRSR" id="PIRSR606710-2"/>
    </source>
</evidence>
<reference evidence="9 10" key="1">
    <citation type="submission" date="2019-03" db="EMBL/GenBank/DDBJ databases">
        <title>Genome Sequencing and Assembly of Various Microbes Isolated from Partially Reclaimed Soil and Acid Mine Drainage (AMD) Site.</title>
        <authorList>
            <person name="Steinbock B."/>
            <person name="Bechtold R."/>
            <person name="Sevigny J.L."/>
            <person name="Thomas D."/>
            <person name="Cuthill L.R."/>
            <person name="Aveiro Johannsen E.J."/>
            <person name="Thomas K."/>
            <person name="Ghosh A."/>
        </authorList>
    </citation>
    <scope>NUCLEOTIDE SEQUENCE [LARGE SCALE GENOMIC DNA]</scope>
    <source>
        <strain evidence="9 10">S-A1</strain>
    </source>
</reference>
<protein>
    <submittedName>
        <fullName evidence="9">Beta-xylosidase</fullName>
    </submittedName>
</protein>
<dbReference type="PANTHER" id="PTHR43772">
    <property type="entry name" value="ENDO-1,4-BETA-XYLANASE"/>
    <property type="match status" value="1"/>
</dbReference>
<evidence type="ECO:0000256" key="2">
    <source>
        <dbReference type="ARBA" id="ARBA00022651"/>
    </source>
</evidence>
<keyword evidence="4" id="KW-0119">Carbohydrate metabolism</keyword>
<dbReference type="CDD" id="cd09004">
    <property type="entry name" value="GH43_bXyl-like"/>
    <property type="match status" value="1"/>
</dbReference>
<comment type="caution">
    <text evidence="9">The sequence shown here is derived from an EMBL/GenBank/DDBJ whole genome shotgun (WGS) entry which is preliminary data.</text>
</comment>
<evidence type="ECO:0000313" key="10">
    <source>
        <dbReference type="Proteomes" id="UP000294621"/>
    </source>
</evidence>
<evidence type="ECO:0000256" key="5">
    <source>
        <dbReference type="ARBA" id="ARBA00023295"/>
    </source>
</evidence>
<keyword evidence="3 8" id="KW-0378">Hydrolase</keyword>
<dbReference type="OrthoDB" id="9806701at2"/>
<dbReference type="STRING" id="683150.G205_02128"/>
<dbReference type="SUPFAM" id="SSF75005">
    <property type="entry name" value="Arabinanase/levansucrase/invertase"/>
    <property type="match status" value="1"/>
</dbReference>
<dbReference type="GO" id="GO:0045493">
    <property type="term" value="P:xylan catabolic process"/>
    <property type="evidence" value="ECO:0007669"/>
    <property type="project" value="UniProtKB-KW"/>
</dbReference>
<evidence type="ECO:0000256" key="4">
    <source>
        <dbReference type="ARBA" id="ARBA00023277"/>
    </source>
</evidence>
<comment type="similarity">
    <text evidence="1 8">Belongs to the glycosyl hydrolase 43 family.</text>
</comment>